<keyword evidence="3" id="KW-0805">Transcription regulation</keyword>
<dbReference type="Gene3D" id="1.10.10.10">
    <property type="entry name" value="Winged helix-like DNA-binding domain superfamily/Winged helix DNA-binding domain"/>
    <property type="match status" value="1"/>
</dbReference>
<gene>
    <name evidence="6" type="ORF">GCM10025778_30700</name>
</gene>
<proteinExistence type="predicted"/>
<sequence length="243" mass="26965">MTVETRTSVSDYLHGLILESSEIENFLNALTRLAVHELSTDGEELLCGITLLRHKQAGTVASSSERAQDLDEVQYKFQDGPCLRASRTQSMVHAPELEADDRWPVYREFVLDRGIRSVLAIPFPMRNEDRAALNIYADVAHPFTPEKVELAKGYAQQASQAFALALDLARHRDTADNALEAMKSRTTINLAVGMIMGQNNCSHDRAVEILKSASSSRNIKLRDVAAAMVDQTGNQEPNTYFDA</sequence>
<name>A0ABP9TS64_9MICC</name>
<evidence type="ECO:0000256" key="4">
    <source>
        <dbReference type="ARBA" id="ARBA00023163"/>
    </source>
</evidence>
<dbReference type="PIRSF" id="PIRSF036625">
    <property type="entry name" value="GAF_ANTAR"/>
    <property type="match status" value="1"/>
</dbReference>
<dbReference type="EMBL" id="BAABLK010000077">
    <property type="protein sequence ID" value="GAA5228532.1"/>
    <property type="molecule type" value="Genomic_DNA"/>
</dbReference>
<comment type="caution">
    <text evidence="6">The sequence shown here is derived from an EMBL/GenBank/DDBJ whole genome shotgun (WGS) entry which is preliminary data.</text>
</comment>
<evidence type="ECO:0000256" key="1">
    <source>
        <dbReference type="ARBA" id="ARBA00022679"/>
    </source>
</evidence>
<dbReference type="SUPFAM" id="SSF52172">
    <property type="entry name" value="CheY-like"/>
    <property type="match status" value="1"/>
</dbReference>
<evidence type="ECO:0000313" key="7">
    <source>
        <dbReference type="Proteomes" id="UP001501257"/>
    </source>
</evidence>
<dbReference type="SUPFAM" id="SSF55781">
    <property type="entry name" value="GAF domain-like"/>
    <property type="match status" value="1"/>
</dbReference>
<keyword evidence="4" id="KW-0804">Transcription</keyword>
<dbReference type="RefSeq" id="WP_210101410.1">
    <property type="nucleotide sequence ID" value="NZ_BAABLK010000077.1"/>
</dbReference>
<dbReference type="PROSITE" id="PS50921">
    <property type="entry name" value="ANTAR"/>
    <property type="match status" value="1"/>
</dbReference>
<keyword evidence="7" id="KW-1185">Reference proteome</keyword>
<dbReference type="Pfam" id="PF13185">
    <property type="entry name" value="GAF_2"/>
    <property type="match status" value="1"/>
</dbReference>
<dbReference type="Gene3D" id="3.30.450.40">
    <property type="match status" value="1"/>
</dbReference>
<dbReference type="Pfam" id="PF03861">
    <property type="entry name" value="ANTAR"/>
    <property type="match status" value="1"/>
</dbReference>
<organism evidence="6 7">
    <name type="scientific">Paeniglutamicibacter antarcticus</name>
    <dbReference type="NCBI Taxonomy" id="494023"/>
    <lineage>
        <taxon>Bacteria</taxon>
        <taxon>Bacillati</taxon>
        <taxon>Actinomycetota</taxon>
        <taxon>Actinomycetes</taxon>
        <taxon>Micrococcales</taxon>
        <taxon>Micrococcaceae</taxon>
        <taxon>Paeniglutamicibacter</taxon>
    </lineage>
</organism>
<evidence type="ECO:0000256" key="2">
    <source>
        <dbReference type="ARBA" id="ARBA00022777"/>
    </source>
</evidence>
<reference evidence="7" key="1">
    <citation type="journal article" date="2019" name="Int. J. Syst. Evol. Microbiol.">
        <title>The Global Catalogue of Microorganisms (GCM) 10K type strain sequencing project: providing services to taxonomists for standard genome sequencing and annotation.</title>
        <authorList>
            <consortium name="The Broad Institute Genomics Platform"/>
            <consortium name="The Broad Institute Genome Sequencing Center for Infectious Disease"/>
            <person name="Wu L."/>
            <person name="Ma J."/>
        </authorList>
    </citation>
    <scope>NUCLEOTIDE SEQUENCE [LARGE SCALE GENOMIC DNA]</scope>
    <source>
        <strain evidence="7">JCM 18952</strain>
    </source>
</reference>
<dbReference type="InterPro" id="IPR029016">
    <property type="entry name" value="GAF-like_dom_sf"/>
</dbReference>
<dbReference type="InterPro" id="IPR036388">
    <property type="entry name" value="WH-like_DNA-bd_sf"/>
</dbReference>
<protein>
    <submittedName>
        <fullName evidence="6">GAF and ANTAR domain-containing protein</fullName>
    </submittedName>
</protein>
<accession>A0ABP9TS64</accession>
<dbReference type="InterPro" id="IPR005561">
    <property type="entry name" value="ANTAR"/>
</dbReference>
<evidence type="ECO:0000256" key="3">
    <source>
        <dbReference type="ARBA" id="ARBA00023015"/>
    </source>
</evidence>
<keyword evidence="2" id="KW-0418">Kinase</keyword>
<feature type="domain" description="ANTAR" evidence="5">
    <location>
        <begin position="168"/>
        <end position="229"/>
    </location>
</feature>
<evidence type="ECO:0000259" key="5">
    <source>
        <dbReference type="PROSITE" id="PS50921"/>
    </source>
</evidence>
<dbReference type="InterPro" id="IPR012074">
    <property type="entry name" value="GAF_ANTAR"/>
</dbReference>
<evidence type="ECO:0000313" key="6">
    <source>
        <dbReference type="EMBL" id="GAA5228532.1"/>
    </source>
</evidence>
<dbReference type="SMART" id="SM01012">
    <property type="entry name" value="ANTAR"/>
    <property type="match status" value="1"/>
</dbReference>
<dbReference type="SMART" id="SM00065">
    <property type="entry name" value="GAF"/>
    <property type="match status" value="1"/>
</dbReference>
<keyword evidence="1" id="KW-0808">Transferase</keyword>
<dbReference type="InterPro" id="IPR003018">
    <property type="entry name" value="GAF"/>
</dbReference>
<dbReference type="InterPro" id="IPR011006">
    <property type="entry name" value="CheY-like_superfamily"/>
</dbReference>
<dbReference type="Proteomes" id="UP001501257">
    <property type="component" value="Unassembled WGS sequence"/>
</dbReference>